<feature type="active site" description="Charge relay system" evidence="5">
    <location>
        <position position="59"/>
    </location>
</feature>
<feature type="active site" description="Charge relay system" evidence="5">
    <location>
        <position position="294"/>
    </location>
</feature>
<protein>
    <recommendedName>
        <fullName evidence="7">Peptidase S8/S53 domain-containing protein</fullName>
    </recommendedName>
</protein>
<dbReference type="InterPro" id="IPR023828">
    <property type="entry name" value="Peptidase_S8_Ser-AS"/>
</dbReference>
<dbReference type="AlphaFoldDB" id="A0A2M7XCW7"/>
<organism evidence="8 9">
    <name type="scientific">Candidatus Uhrbacteria bacterium CG_4_9_14_3_um_filter_41_35</name>
    <dbReference type="NCBI Taxonomy" id="1975034"/>
    <lineage>
        <taxon>Bacteria</taxon>
        <taxon>Candidatus Uhriibacteriota</taxon>
    </lineage>
</organism>
<accession>A0A2M7XCW7</accession>
<dbReference type="PROSITE" id="PS00137">
    <property type="entry name" value="SUBTILASE_HIS"/>
    <property type="match status" value="1"/>
</dbReference>
<dbReference type="PROSITE" id="PS00138">
    <property type="entry name" value="SUBTILASE_SER"/>
    <property type="match status" value="1"/>
</dbReference>
<dbReference type="PRINTS" id="PR00723">
    <property type="entry name" value="SUBTILISIN"/>
</dbReference>
<feature type="chain" id="PRO_5014643633" description="Peptidase S8/S53 domain-containing protein" evidence="6">
    <location>
        <begin position="22"/>
        <end position="533"/>
    </location>
</feature>
<feature type="domain" description="Peptidase S8/S53" evidence="7">
    <location>
        <begin position="51"/>
        <end position="327"/>
    </location>
</feature>
<dbReference type="InterPro" id="IPR034204">
    <property type="entry name" value="PfSUB1-like_cat_dom"/>
</dbReference>
<evidence type="ECO:0000259" key="7">
    <source>
        <dbReference type="Pfam" id="PF00082"/>
    </source>
</evidence>
<dbReference type="InterPro" id="IPR050131">
    <property type="entry name" value="Peptidase_S8_subtilisin-like"/>
</dbReference>
<dbReference type="InterPro" id="IPR015500">
    <property type="entry name" value="Peptidase_S8_subtilisin-rel"/>
</dbReference>
<feature type="active site" description="Charge relay system" evidence="5">
    <location>
        <position position="123"/>
    </location>
</feature>
<evidence type="ECO:0000256" key="5">
    <source>
        <dbReference type="PROSITE-ProRule" id="PRU01240"/>
    </source>
</evidence>
<dbReference type="InterPro" id="IPR000209">
    <property type="entry name" value="Peptidase_S8/S53_dom"/>
</dbReference>
<dbReference type="Pfam" id="PF00082">
    <property type="entry name" value="Peptidase_S8"/>
    <property type="match status" value="1"/>
</dbReference>
<proteinExistence type="inferred from homology"/>
<dbReference type="CDD" id="cd07473">
    <property type="entry name" value="Peptidases_S8_Subtilisin_like"/>
    <property type="match status" value="1"/>
</dbReference>
<evidence type="ECO:0000256" key="1">
    <source>
        <dbReference type="ARBA" id="ARBA00011073"/>
    </source>
</evidence>
<evidence type="ECO:0000313" key="9">
    <source>
        <dbReference type="Proteomes" id="UP000231263"/>
    </source>
</evidence>
<evidence type="ECO:0000256" key="6">
    <source>
        <dbReference type="SAM" id="SignalP"/>
    </source>
</evidence>
<dbReference type="InterPro" id="IPR036852">
    <property type="entry name" value="Peptidase_S8/S53_dom_sf"/>
</dbReference>
<name>A0A2M7XCW7_9BACT</name>
<evidence type="ECO:0000256" key="4">
    <source>
        <dbReference type="ARBA" id="ARBA00022825"/>
    </source>
</evidence>
<dbReference type="GO" id="GO:0004252">
    <property type="term" value="F:serine-type endopeptidase activity"/>
    <property type="evidence" value="ECO:0007669"/>
    <property type="project" value="UniProtKB-UniRule"/>
</dbReference>
<dbReference type="InterPro" id="IPR022398">
    <property type="entry name" value="Peptidase_S8_His-AS"/>
</dbReference>
<comment type="similarity">
    <text evidence="1 5">Belongs to the peptidase S8 family.</text>
</comment>
<evidence type="ECO:0000313" key="8">
    <source>
        <dbReference type="EMBL" id="PJA45731.1"/>
    </source>
</evidence>
<comment type="caution">
    <text evidence="8">The sequence shown here is derived from an EMBL/GenBank/DDBJ whole genome shotgun (WGS) entry which is preliminary data.</text>
</comment>
<dbReference type="SUPFAM" id="SSF52743">
    <property type="entry name" value="Subtilisin-like"/>
    <property type="match status" value="1"/>
</dbReference>
<dbReference type="PANTHER" id="PTHR43806">
    <property type="entry name" value="PEPTIDASE S8"/>
    <property type="match status" value="1"/>
</dbReference>
<keyword evidence="4 5" id="KW-0720">Serine protease</keyword>
<reference evidence="9" key="1">
    <citation type="submission" date="2017-09" db="EMBL/GenBank/DDBJ databases">
        <title>Depth-based differentiation of microbial function through sediment-hosted aquifers and enrichment of novel symbionts in the deep terrestrial subsurface.</title>
        <authorList>
            <person name="Probst A.J."/>
            <person name="Ladd B."/>
            <person name="Jarett J.K."/>
            <person name="Geller-Mcgrath D.E."/>
            <person name="Sieber C.M.K."/>
            <person name="Emerson J.B."/>
            <person name="Anantharaman K."/>
            <person name="Thomas B.C."/>
            <person name="Malmstrom R."/>
            <person name="Stieglmeier M."/>
            <person name="Klingl A."/>
            <person name="Woyke T."/>
            <person name="Ryan C.M."/>
            <person name="Banfield J.F."/>
        </authorList>
    </citation>
    <scope>NUCLEOTIDE SEQUENCE [LARGE SCALE GENOMIC DNA]</scope>
</reference>
<dbReference type="Gene3D" id="3.40.50.200">
    <property type="entry name" value="Peptidase S8/S53 domain"/>
    <property type="match status" value="1"/>
</dbReference>
<dbReference type="GO" id="GO:0006508">
    <property type="term" value="P:proteolysis"/>
    <property type="evidence" value="ECO:0007669"/>
    <property type="project" value="UniProtKB-KW"/>
</dbReference>
<dbReference type="Proteomes" id="UP000231263">
    <property type="component" value="Unassembled WGS sequence"/>
</dbReference>
<evidence type="ECO:0000256" key="2">
    <source>
        <dbReference type="ARBA" id="ARBA00022670"/>
    </source>
</evidence>
<keyword evidence="3 5" id="KW-0378">Hydrolase</keyword>
<sequence>MKKFFALFFILVCLIPVQSLAVAPNDPNFFEQWYLQKIGAENAWDITTGSDSVVVAVFDSGIDIEHPDLKNNIWINSGEIPGNGLDDDKNGYIDDVNGWDFVDDDGLVGPVVIGQATTDAISHGTLIAGLIGAVGDNMKGVVGVNWNVRIMPLRVLDATGAGDSFDVAFAVDYAVKNGADVINFSFSGNQSDMYLREALRRAYEAGVVIVSAIGNEAANVDNSAVYPACYSSLASDWVIGVASTNQIDGRSNFTNFGASCVDISAPGENIFGLSYYDPMAGFPTAYDGGWSGTSMSAPLVSGAVALLLSKYPNLTPEEIETILQLSADPIVGTADIVSSMGPGRLNISRALLVASGYVTANTPAVPEPIVLEPSAPIVQSVILDNFISGQSFDTVYFAQNNERYAVINALTYFTYENSFIFVNEVPDSSLGSYRLSGLVLPKPGVVLIKIKSDPRVYAIEANPSKPFSPYLRAIDSESIAKTMYGNNWADYVIDIEPTFFTKFTLGAPMLSPEVVDTSIMKTRQQLTALIAGQ</sequence>
<dbReference type="PROSITE" id="PS51892">
    <property type="entry name" value="SUBTILASE"/>
    <property type="match status" value="1"/>
</dbReference>
<gene>
    <name evidence="8" type="ORF">CO173_04745</name>
</gene>
<keyword evidence="2 5" id="KW-0645">Protease</keyword>
<dbReference type="PANTHER" id="PTHR43806:SF11">
    <property type="entry name" value="CEREVISIN-RELATED"/>
    <property type="match status" value="1"/>
</dbReference>
<feature type="signal peptide" evidence="6">
    <location>
        <begin position="1"/>
        <end position="21"/>
    </location>
</feature>
<dbReference type="EMBL" id="PFWT01000026">
    <property type="protein sequence ID" value="PJA45731.1"/>
    <property type="molecule type" value="Genomic_DNA"/>
</dbReference>
<evidence type="ECO:0000256" key="3">
    <source>
        <dbReference type="ARBA" id="ARBA00022801"/>
    </source>
</evidence>
<keyword evidence="6" id="KW-0732">Signal</keyword>